<dbReference type="PANTHER" id="PTHR11049:SF24">
    <property type="entry name" value="CYTOSOLIC ACYL COENZYME A THIOESTER HYDROLASE"/>
    <property type="match status" value="1"/>
</dbReference>
<dbReference type="InterPro" id="IPR040170">
    <property type="entry name" value="Cytosol_ACT"/>
</dbReference>
<gene>
    <name evidence="4" type="ORF">PLOB_00026591</name>
</gene>
<reference evidence="4 5" key="1">
    <citation type="submission" date="2022-05" db="EMBL/GenBank/DDBJ databases">
        <authorList>
            <consortium name="Genoscope - CEA"/>
            <person name="William W."/>
        </authorList>
    </citation>
    <scope>NUCLEOTIDE SEQUENCE [LARGE SCALE GENOMIC DNA]</scope>
</reference>
<dbReference type="Gene3D" id="3.10.129.10">
    <property type="entry name" value="Hotdog Thioesterase"/>
    <property type="match status" value="2"/>
</dbReference>
<evidence type="ECO:0000313" key="5">
    <source>
        <dbReference type="Proteomes" id="UP001159405"/>
    </source>
</evidence>
<feature type="chain" id="PRO_5045587684" description="HotDog ACOT-type domain-containing protein" evidence="2">
    <location>
        <begin position="20"/>
        <end position="392"/>
    </location>
</feature>
<organism evidence="4 5">
    <name type="scientific">Porites lobata</name>
    <dbReference type="NCBI Taxonomy" id="104759"/>
    <lineage>
        <taxon>Eukaryota</taxon>
        <taxon>Metazoa</taxon>
        <taxon>Cnidaria</taxon>
        <taxon>Anthozoa</taxon>
        <taxon>Hexacorallia</taxon>
        <taxon>Scleractinia</taxon>
        <taxon>Fungiina</taxon>
        <taxon>Poritidae</taxon>
        <taxon>Porites</taxon>
    </lineage>
</organism>
<protein>
    <recommendedName>
        <fullName evidence="3">HotDog ACOT-type domain-containing protein</fullName>
    </recommendedName>
</protein>
<name>A0ABN8NQU1_9CNID</name>
<sequence>MMSRSLLRLRQLCLRWVLGTRGCAKKMAATMATKSFTTGVDLKGEEGSISRGSIEVCRLMAPDDANIAGNVHGGTTLKVIEEAGLILATRHCNKNNAGNRPAYGTLARVERTDFLQPLYIGEVAEVHVHLGYTSKHSVEVMAFLWAENLITGSRRLTNRASMWYVPVITGSGEMRVIPEVPAIEYASQEEEERGRERYLRQKRARQDKEEHLKKIQPLFVTDKASQMEYRTSTGDVSHYSVLNSQSSLIHSVQPSDCIDNGYVLGGVTMKLMDEVAGIVAFRHCRTNVVTASIDAIDFHAPVKLGHVIHLAGRATFTSSRSMEIEVIVDSKDYVSDKSVRTCSAFFTYVSLDADGQVKDIPPLELHTDEERKRFEAGKKRYLHRIESRTSCR</sequence>
<dbReference type="SUPFAM" id="SSF54637">
    <property type="entry name" value="Thioesterase/thiol ester dehydrase-isomerase"/>
    <property type="match status" value="2"/>
</dbReference>
<dbReference type="CDD" id="cd03442">
    <property type="entry name" value="BFIT_BACH"/>
    <property type="match status" value="2"/>
</dbReference>
<proteinExistence type="predicted"/>
<accession>A0ABN8NQU1</accession>
<keyword evidence="5" id="KW-1185">Reference proteome</keyword>
<dbReference type="PROSITE" id="PS51770">
    <property type="entry name" value="HOTDOG_ACOT"/>
    <property type="match status" value="2"/>
</dbReference>
<dbReference type="InterPro" id="IPR029069">
    <property type="entry name" value="HotDog_dom_sf"/>
</dbReference>
<evidence type="ECO:0000256" key="2">
    <source>
        <dbReference type="SAM" id="SignalP"/>
    </source>
</evidence>
<dbReference type="Proteomes" id="UP001159405">
    <property type="component" value="Unassembled WGS sequence"/>
</dbReference>
<feature type="signal peptide" evidence="2">
    <location>
        <begin position="1"/>
        <end position="19"/>
    </location>
</feature>
<keyword evidence="2" id="KW-0732">Signal</keyword>
<dbReference type="InterPro" id="IPR033120">
    <property type="entry name" value="HOTDOG_ACOT"/>
</dbReference>
<evidence type="ECO:0000313" key="4">
    <source>
        <dbReference type="EMBL" id="CAH3118804.1"/>
    </source>
</evidence>
<feature type="domain" description="HotDog ACOT-type" evidence="3">
    <location>
        <begin position="50"/>
        <end position="170"/>
    </location>
</feature>
<evidence type="ECO:0000256" key="1">
    <source>
        <dbReference type="ARBA" id="ARBA00022801"/>
    </source>
</evidence>
<dbReference type="InterPro" id="IPR006683">
    <property type="entry name" value="Thioestr_dom"/>
</dbReference>
<dbReference type="EMBL" id="CALNXK010000032">
    <property type="protein sequence ID" value="CAH3118804.1"/>
    <property type="molecule type" value="Genomic_DNA"/>
</dbReference>
<dbReference type="Pfam" id="PF03061">
    <property type="entry name" value="4HBT"/>
    <property type="match status" value="2"/>
</dbReference>
<comment type="caution">
    <text evidence="4">The sequence shown here is derived from an EMBL/GenBank/DDBJ whole genome shotgun (WGS) entry which is preliminary data.</text>
</comment>
<evidence type="ECO:0000259" key="3">
    <source>
        <dbReference type="PROSITE" id="PS51770"/>
    </source>
</evidence>
<feature type="domain" description="HotDog ACOT-type" evidence="3">
    <location>
        <begin position="242"/>
        <end position="354"/>
    </location>
</feature>
<keyword evidence="1" id="KW-0378">Hydrolase</keyword>
<dbReference type="PANTHER" id="PTHR11049">
    <property type="entry name" value="ACYL COENZYME A THIOESTER HYDROLASE"/>
    <property type="match status" value="1"/>
</dbReference>